<name>A0A6A5K574_9PLEO</name>
<feature type="compositionally biased region" description="Polar residues" evidence="1">
    <location>
        <begin position="276"/>
        <end position="285"/>
    </location>
</feature>
<sequence>MLLDMLTADAAAKHGHEYSPPPAASPTNHGTSLLAMPLSLLGSVLRGQTPSPSQATTTSHQVESTLPTPNIPTPQRDEMKIPHDEPIISLTRSRPTSSSSDATEEKLRKRNHRAKTSYNIARPVNARSKLHIRPKVLLQLHQRIASQRPKPAYDVIPFSLLPPRSTRRLSHTFNTRERLGPHALLIVKAETYTSRDEEGRSDEDRWGSRDVIGVISPGKCERGVSGATEICLNDGMSRWEVTDMPNGSYEFNSTDEHGLALKARWVLKAAHARRVSSMSTGSTPTAAPGPEDKKFTFSTISPNSRRHPIIATMTRNRIDVMDTYAMPSATSPPTPSFSSYNHSPTTTPSTIDLDSFIDNLSERLPIETDDALRRFILVSGVWVASKEFPAETLSQPLTPTPTASATFRAPNHRTVSMSVLDAPRSPSPASTLDENRRSLPRMFKPSLERLPRHTSSTDAPASPASTKTTANASPVVKTRSRRANSTGTALHSMSGSIRKKYGLAFEDETLVESVEERQLKRSVELLRIKELALPSPVERPSAETCRTPPTTTASPIVIPPFSEDPNSSAPLPSPPLLSPQVPGPERRRKTQSAYAPITTTGMWDSGVTEGPGVKKRPTSMFVMNEKKRKQERKSERSKSKESKDSKAKPSENSSEGMGLKRKGDWYVYKLKLRLKDVFKRDKA</sequence>
<feature type="compositionally biased region" description="Polar residues" evidence="1">
    <location>
        <begin position="591"/>
        <end position="602"/>
    </location>
</feature>
<feature type="region of interest" description="Disordered" evidence="1">
    <location>
        <begin position="44"/>
        <end position="115"/>
    </location>
</feature>
<feature type="compositionally biased region" description="Low complexity" evidence="1">
    <location>
        <begin position="89"/>
        <end position="100"/>
    </location>
</feature>
<feature type="compositionally biased region" description="Low complexity" evidence="1">
    <location>
        <begin position="48"/>
        <end position="59"/>
    </location>
</feature>
<protein>
    <submittedName>
        <fullName evidence="2">Uncharacterized protein</fullName>
    </submittedName>
</protein>
<organism evidence="2 3">
    <name type="scientific">Decorospora gaudefroyi</name>
    <dbReference type="NCBI Taxonomy" id="184978"/>
    <lineage>
        <taxon>Eukaryota</taxon>
        <taxon>Fungi</taxon>
        <taxon>Dikarya</taxon>
        <taxon>Ascomycota</taxon>
        <taxon>Pezizomycotina</taxon>
        <taxon>Dothideomycetes</taxon>
        <taxon>Pleosporomycetidae</taxon>
        <taxon>Pleosporales</taxon>
        <taxon>Pleosporineae</taxon>
        <taxon>Pleosporaceae</taxon>
        <taxon>Decorospora</taxon>
    </lineage>
</organism>
<feature type="region of interest" description="Disordered" evidence="1">
    <location>
        <begin position="417"/>
        <end position="491"/>
    </location>
</feature>
<proteinExistence type="predicted"/>
<accession>A0A6A5K574</accession>
<gene>
    <name evidence="2" type="ORF">BDW02DRAFT_574763</name>
</gene>
<feature type="compositionally biased region" description="Basic and acidic residues" evidence="1">
    <location>
        <begin position="75"/>
        <end position="86"/>
    </location>
</feature>
<feature type="region of interest" description="Disordered" evidence="1">
    <location>
        <begin position="536"/>
        <end position="660"/>
    </location>
</feature>
<feature type="region of interest" description="Disordered" evidence="1">
    <location>
        <begin position="13"/>
        <end position="32"/>
    </location>
</feature>
<dbReference type="Proteomes" id="UP000800040">
    <property type="component" value="Unassembled WGS sequence"/>
</dbReference>
<feature type="compositionally biased region" description="Basic and acidic residues" evidence="1">
    <location>
        <begin position="632"/>
        <end position="649"/>
    </location>
</feature>
<evidence type="ECO:0000313" key="2">
    <source>
        <dbReference type="EMBL" id="KAF1828583.1"/>
    </source>
</evidence>
<dbReference type="AlphaFoldDB" id="A0A6A5K574"/>
<reference evidence="2" key="1">
    <citation type="submission" date="2020-01" db="EMBL/GenBank/DDBJ databases">
        <authorList>
            <consortium name="DOE Joint Genome Institute"/>
            <person name="Haridas S."/>
            <person name="Albert R."/>
            <person name="Binder M."/>
            <person name="Bloem J."/>
            <person name="Labutti K."/>
            <person name="Salamov A."/>
            <person name="Andreopoulos B."/>
            <person name="Baker S.E."/>
            <person name="Barry K."/>
            <person name="Bills G."/>
            <person name="Bluhm B.H."/>
            <person name="Cannon C."/>
            <person name="Castanera R."/>
            <person name="Culley D.E."/>
            <person name="Daum C."/>
            <person name="Ezra D."/>
            <person name="Gonzalez J.B."/>
            <person name="Henrissat B."/>
            <person name="Kuo A."/>
            <person name="Liang C."/>
            <person name="Lipzen A."/>
            <person name="Lutzoni F."/>
            <person name="Magnuson J."/>
            <person name="Mondo S."/>
            <person name="Nolan M."/>
            <person name="Ohm R."/>
            <person name="Pangilinan J."/>
            <person name="Park H.-J."/>
            <person name="Ramirez L."/>
            <person name="Alfaro M."/>
            <person name="Sun H."/>
            <person name="Tritt A."/>
            <person name="Yoshinaga Y."/>
            <person name="Zwiers L.-H."/>
            <person name="Turgeon B.G."/>
            <person name="Goodwin S.B."/>
            <person name="Spatafora J.W."/>
            <person name="Crous P.W."/>
            <person name="Grigoriev I.V."/>
        </authorList>
    </citation>
    <scope>NUCLEOTIDE SEQUENCE</scope>
    <source>
        <strain evidence="2">P77</strain>
    </source>
</reference>
<keyword evidence="3" id="KW-1185">Reference proteome</keyword>
<evidence type="ECO:0000313" key="3">
    <source>
        <dbReference type="Proteomes" id="UP000800040"/>
    </source>
</evidence>
<dbReference type="OrthoDB" id="5404323at2759"/>
<feature type="compositionally biased region" description="Low complexity" evidence="1">
    <location>
        <begin position="454"/>
        <end position="474"/>
    </location>
</feature>
<evidence type="ECO:0000256" key="1">
    <source>
        <dbReference type="SAM" id="MobiDB-lite"/>
    </source>
</evidence>
<dbReference type="EMBL" id="ML975525">
    <property type="protein sequence ID" value="KAF1828583.1"/>
    <property type="molecule type" value="Genomic_DNA"/>
</dbReference>
<feature type="region of interest" description="Disordered" evidence="1">
    <location>
        <begin position="276"/>
        <end position="300"/>
    </location>
</feature>